<name>A0A0N1FD25_9HYPH</name>
<dbReference type="Proteomes" id="UP000037822">
    <property type="component" value="Unassembled WGS sequence"/>
</dbReference>
<comment type="caution">
    <text evidence="3">The sequence shown here is derived from an EMBL/GenBank/DDBJ whole genome shotgun (WGS) entry which is preliminary data.</text>
</comment>
<evidence type="ECO:0000313" key="4">
    <source>
        <dbReference type="Proteomes" id="UP000037822"/>
    </source>
</evidence>
<dbReference type="EMBL" id="LGSZ01000048">
    <property type="protein sequence ID" value="KPH79705.1"/>
    <property type="molecule type" value="Genomic_DNA"/>
</dbReference>
<dbReference type="OrthoDB" id="7173378at2"/>
<feature type="signal peptide" evidence="2">
    <location>
        <begin position="1"/>
        <end position="25"/>
    </location>
</feature>
<keyword evidence="1" id="KW-1133">Transmembrane helix</keyword>
<evidence type="ECO:0000313" key="3">
    <source>
        <dbReference type="EMBL" id="KPH79705.1"/>
    </source>
</evidence>
<dbReference type="AlphaFoldDB" id="A0A0N1FD25"/>
<evidence type="ECO:0008006" key="5">
    <source>
        <dbReference type="Google" id="ProtNLM"/>
    </source>
</evidence>
<dbReference type="RefSeq" id="WP_054210381.1">
    <property type="nucleotide sequence ID" value="NZ_LGSZ01000048.1"/>
</dbReference>
<keyword evidence="1" id="KW-0472">Membrane</keyword>
<feature type="transmembrane region" description="Helical" evidence="1">
    <location>
        <begin position="36"/>
        <end position="54"/>
    </location>
</feature>
<dbReference type="InterPro" id="IPR006696">
    <property type="entry name" value="DUF423"/>
</dbReference>
<evidence type="ECO:0000256" key="2">
    <source>
        <dbReference type="SAM" id="SignalP"/>
    </source>
</evidence>
<accession>A0A0N1FD25</accession>
<dbReference type="PATRIC" id="fig|1526658.3.peg.328"/>
<organism evidence="3 4">
    <name type="scientific">Bosea vaviloviae</name>
    <dbReference type="NCBI Taxonomy" id="1526658"/>
    <lineage>
        <taxon>Bacteria</taxon>
        <taxon>Pseudomonadati</taxon>
        <taxon>Pseudomonadota</taxon>
        <taxon>Alphaproteobacteria</taxon>
        <taxon>Hyphomicrobiales</taxon>
        <taxon>Boseaceae</taxon>
        <taxon>Bosea</taxon>
    </lineage>
</organism>
<reference evidence="3 4" key="1">
    <citation type="submission" date="2015-07" db="EMBL/GenBank/DDBJ databases">
        <title>Whole genome sequencing of Bosea vaviloviae isolated from cave pool.</title>
        <authorList>
            <person name="Tan N.E.H."/>
            <person name="Lee Y.P."/>
            <person name="Gan H.M."/>
            <person name="Barton H."/>
            <person name="Savka M.A."/>
        </authorList>
    </citation>
    <scope>NUCLEOTIDE SEQUENCE [LARGE SCALE GENOMIC DNA]</scope>
    <source>
        <strain evidence="3 4">SD260</strain>
    </source>
</reference>
<keyword evidence="2" id="KW-0732">Signal</keyword>
<feature type="transmembrane region" description="Helical" evidence="1">
    <location>
        <begin position="100"/>
        <end position="119"/>
    </location>
</feature>
<evidence type="ECO:0000256" key="1">
    <source>
        <dbReference type="SAM" id="Phobius"/>
    </source>
</evidence>
<gene>
    <name evidence="3" type="ORF">AE618_17870</name>
</gene>
<protein>
    <recommendedName>
        <fullName evidence="5">DUF423 domain-containing protein</fullName>
    </recommendedName>
</protein>
<proteinExistence type="predicted"/>
<feature type="chain" id="PRO_5005871081" description="DUF423 domain-containing protein" evidence="2">
    <location>
        <begin position="26"/>
        <end position="122"/>
    </location>
</feature>
<feature type="transmembrane region" description="Helical" evidence="1">
    <location>
        <begin position="63"/>
        <end position="80"/>
    </location>
</feature>
<sequence>MTAAKIHLFLAALMGLSGVALLAAAAHVTGTTNVQTAGQMLMFHAPLVFGATAARKAGFLADLLARIALSLIIAGVALFAADLSRRGFSSEALFPRAAPIGGFAMLGGWLLLALSALFAKRA</sequence>
<dbReference type="Pfam" id="PF04241">
    <property type="entry name" value="DUF423"/>
    <property type="match status" value="1"/>
</dbReference>
<keyword evidence="1" id="KW-0812">Transmembrane</keyword>
<keyword evidence="4" id="KW-1185">Reference proteome</keyword>